<dbReference type="EMBL" id="LAZR01004147">
    <property type="protein sequence ID" value="KKN11321.1"/>
    <property type="molecule type" value="Genomic_DNA"/>
</dbReference>
<dbReference type="AlphaFoldDB" id="A0A0F9QDP6"/>
<name>A0A0F9QDP6_9ZZZZ</name>
<evidence type="ECO:0000313" key="1">
    <source>
        <dbReference type="EMBL" id="KKN11321.1"/>
    </source>
</evidence>
<comment type="caution">
    <text evidence="1">The sequence shown here is derived from an EMBL/GenBank/DDBJ whole genome shotgun (WGS) entry which is preliminary data.</text>
</comment>
<proteinExistence type="predicted"/>
<dbReference type="Pfam" id="PF02597">
    <property type="entry name" value="ThiS"/>
    <property type="match status" value="1"/>
</dbReference>
<gene>
    <name evidence="1" type="ORF">LCGC14_1027710</name>
</gene>
<sequence length="985" mass="113879">MSYNFKSGVFKGLALIGTSQFFTLTGFNSMLGGTVQIAPQAYGEAKARAHAERKNWLTREFGTKNLFSGRVLDKQMKKPSDIDGADLNNLFNGLQKSSTTTDTDSPPLTINFPQVNPNPKSIQRSLLAEKFSKIGILKDSSYQSKSEDDYKKTEQQTIAHGIGEVSKNQEGLKRMPVWAQELRQSLDSIGTFETIHPTKEMTIKELFKDLNLEGLEGKFGVMVNGKKVESDYTVIKPTDEVVILPVLRGNAPIADPRVNDITNKIIEEVNSEKPYKSWRFLIEGERTYMLKFYDGLTNGLYDKDSDFDSTKDSPYLPHLKFVIDELTHLLDNLGIIQKPTYSKLEKIIFPNAVTRVTDVVRRLKIKSSREASFTPQEDTIDKWLVYAENKINDLYSSQTTVRDSALYLVRDFFDSVYSLFGFQSKSSFYREAKLIQLRIGDVLIRAKVPGFSTNTYRDLWRFIDREADGIYTARRDLPNSIPQIQPINNLMEDVHTALGRKTDFSVSEINNIMRDVREAANVYIEDIQDYLTSQDILENVQDLPLKRLLEEIVHNPFSNILEKIQVRKDLAILLFGGTVDIIDRLVAQDTTYLRSLLTIKFSIEQWTIKDFDNDRLRIKISDSELQDLKLSIDTIVDRWIFNNPYQQYIDEAPRRFGVIHTKEFLQREFDVVYKTFRAFATHEKDPHILFRQIRLKAKSGSSLTKYLLSESYWNIGVDTAKKYLKTLEGFKKGTKNNAEIATYDEAITSIKDYVRDRHLGFAIQNRIGSSKYNPIFHQDWYKGTLIIVNLLKFAGRNPFKMQPLDPRLFDGDVNTGLFQPHHLDALNKHLIQINEIMLLDPIRHGRFNYLSGTSIGVDLQERLRDDMIELMTKKKSNIDEQDIRSAFGSLTIFNTRVSDMWINNPNFKTLLADWNYDRQLIQQGKFYEFLSTRFMLSDGSNPVLKRYWHHARETVNSFLLLMDDYDFSYLFTDADADLLKRYFKI</sequence>
<organism evidence="1">
    <name type="scientific">marine sediment metagenome</name>
    <dbReference type="NCBI Taxonomy" id="412755"/>
    <lineage>
        <taxon>unclassified sequences</taxon>
        <taxon>metagenomes</taxon>
        <taxon>ecological metagenomes</taxon>
    </lineage>
</organism>
<protein>
    <submittedName>
        <fullName evidence="1">Uncharacterized protein</fullName>
    </submittedName>
</protein>
<dbReference type="InterPro" id="IPR003749">
    <property type="entry name" value="ThiS/MoaD-like"/>
</dbReference>
<accession>A0A0F9QDP6</accession>
<reference evidence="1" key="1">
    <citation type="journal article" date="2015" name="Nature">
        <title>Complex archaea that bridge the gap between prokaryotes and eukaryotes.</title>
        <authorList>
            <person name="Spang A."/>
            <person name="Saw J.H."/>
            <person name="Jorgensen S.L."/>
            <person name="Zaremba-Niedzwiedzka K."/>
            <person name="Martijn J."/>
            <person name="Lind A.E."/>
            <person name="van Eijk R."/>
            <person name="Schleper C."/>
            <person name="Guy L."/>
            <person name="Ettema T.J."/>
        </authorList>
    </citation>
    <scope>NUCLEOTIDE SEQUENCE</scope>
</reference>